<dbReference type="PANTHER" id="PTHR43523">
    <property type="entry name" value="GLUCOSE-1-PHOSPHATE ADENYLYLTRANSFERASE-RELATED"/>
    <property type="match status" value="1"/>
</dbReference>
<feature type="domain" description="Nucleotidyl transferase" evidence="3">
    <location>
        <begin position="16"/>
        <end position="226"/>
    </location>
</feature>
<evidence type="ECO:0000256" key="2">
    <source>
        <dbReference type="ARBA" id="ARBA00023056"/>
    </source>
</evidence>
<dbReference type="InterPro" id="IPR011004">
    <property type="entry name" value="Trimer_LpxA-like_sf"/>
</dbReference>
<gene>
    <name evidence="5" type="primary">glgD</name>
    <name evidence="5" type="ORF">DNH61_08585</name>
</gene>
<dbReference type="Pfam" id="PF24894">
    <property type="entry name" value="Hexapep_GlmU"/>
    <property type="match status" value="1"/>
</dbReference>
<dbReference type="PANTHER" id="PTHR43523:SF6">
    <property type="entry name" value="GLYCOGEN BIOSYNTHESIS PROTEIN GLGD"/>
    <property type="match status" value="1"/>
</dbReference>
<sequence length="366" mass="41247">MMGVINLIQETDALETLTDSRCLATVPFGGRYRMVDFTLSNMVNSGITKVGLFAHTKFRSLMDHVGSGKHWDLHHRQSGLFVLPPVADDMSDLRKGDLFHFYMHRDYFARCHLEHVIICRSHMICNMDLSEVLKAHLEKEADITLVCKRLDEEPAGLARRVQVDEDGRVTDIQEHFGRLETDIASMEMYVIKKELLLDLVETSLARGQDHLVRDAIMSRLDSLKVQAFFHEGYLGIVNTLPAYFKHNMELLQPSVWRELFFTPGRIYTKVKDEPPTSYLEGAQSVNSLIANGCEIEGTVIGSILFRGVKVGKGAVVRNSIVMQNGIVGPDSTLEHVVLDKEVVIEPGRDIRGVEASPYLAVKRKVI</sequence>
<dbReference type="InterPro" id="IPR011832">
    <property type="entry name" value="GlgDAde_trans"/>
</dbReference>
<keyword evidence="6" id="KW-1185">Reference proteome</keyword>
<dbReference type="AlphaFoldDB" id="A0A2W1LMV6"/>
<proteinExistence type="inferred from homology"/>
<dbReference type="Proteomes" id="UP000249522">
    <property type="component" value="Unassembled WGS sequence"/>
</dbReference>
<dbReference type="InterPro" id="IPR005835">
    <property type="entry name" value="NTP_transferase_dom"/>
</dbReference>
<dbReference type="Gene3D" id="2.160.10.10">
    <property type="entry name" value="Hexapeptide repeat proteins"/>
    <property type="match status" value="1"/>
</dbReference>
<keyword evidence="2" id="KW-0320">Glycogen biosynthesis</keyword>
<dbReference type="InterPro" id="IPR029044">
    <property type="entry name" value="Nucleotide-diphossugar_trans"/>
</dbReference>
<evidence type="ECO:0000259" key="4">
    <source>
        <dbReference type="Pfam" id="PF24894"/>
    </source>
</evidence>
<dbReference type="OrthoDB" id="9801810at2"/>
<evidence type="ECO:0000256" key="1">
    <source>
        <dbReference type="ARBA" id="ARBA00010443"/>
    </source>
</evidence>
<dbReference type="GO" id="GO:0008878">
    <property type="term" value="F:glucose-1-phosphate adenylyltransferase activity"/>
    <property type="evidence" value="ECO:0007669"/>
    <property type="project" value="InterPro"/>
</dbReference>
<dbReference type="Pfam" id="PF00483">
    <property type="entry name" value="NTP_transferase"/>
    <property type="match status" value="1"/>
</dbReference>
<keyword evidence="5" id="KW-0808">Transferase</keyword>
<dbReference type="CDD" id="cd02508">
    <property type="entry name" value="ADP_Glucose_PP"/>
    <property type="match status" value="1"/>
</dbReference>
<dbReference type="InterPro" id="IPR011831">
    <property type="entry name" value="ADP-Glc_PPase"/>
</dbReference>
<dbReference type="InterPro" id="IPR056818">
    <property type="entry name" value="GlmU/GlgC-like_hexapep"/>
</dbReference>
<comment type="similarity">
    <text evidence="1">Belongs to the bacterial/plant glucose-1-phosphate adenylyltransferase family.</text>
</comment>
<dbReference type="NCBIfam" id="TIGR02092">
    <property type="entry name" value="glgD"/>
    <property type="match status" value="1"/>
</dbReference>
<protein>
    <submittedName>
        <fullName evidence="5">Glucose-1-phosphate adenylyltransferase subunit GlgD</fullName>
    </submittedName>
</protein>
<dbReference type="GO" id="GO:0005978">
    <property type="term" value="P:glycogen biosynthetic process"/>
    <property type="evidence" value="ECO:0007669"/>
    <property type="project" value="UniProtKB-KW"/>
</dbReference>
<keyword evidence="5" id="KW-0548">Nucleotidyltransferase</keyword>
<reference evidence="5 6" key="1">
    <citation type="submission" date="2018-06" db="EMBL/GenBank/DDBJ databases">
        <title>Paenibacillus imtechensis sp. nov.</title>
        <authorList>
            <person name="Pinnaka A.K."/>
            <person name="Singh H."/>
            <person name="Kaur M."/>
        </authorList>
    </citation>
    <scope>NUCLEOTIDE SEQUENCE [LARGE SCALE GENOMIC DNA]</scope>
    <source>
        <strain evidence="5 6">SMB1</strain>
    </source>
</reference>
<comment type="caution">
    <text evidence="5">The sequence shown here is derived from an EMBL/GenBank/DDBJ whole genome shotgun (WGS) entry which is preliminary data.</text>
</comment>
<evidence type="ECO:0000259" key="3">
    <source>
        <dbReference type="Pfam" id="PF00483"/>
    </source>
</evidence>
<evidence type="ECO:0000313" key="6">
    <source>
        <dbReference type="Proteomes" id="UP000249522"/>
    </source>
</evidence>
<dbReference type="SUPFAM" id="SSF51161">
    <property type="entry name" value="Trimeric LpxA-like enzymes"/>
    <property type="match status" value="1"/>
</dbReference>
<dbReference type="CDD" id="cd04651">
    <property type="entry name" value="LbH_G1P_AT_C"/>
    <property type="match status" value="1"/>
</dbReference>
<evidence type="ECO:0000313" key="5">
    <source>
        <dbReference type="EMBL" id="PZD96322.1"/>
    </source>
</evidence>
<organism evidence="5 6">
    <name type="scientific">Paenibacillus sambharensis</name>
    <dbReference type="NCBI Taxonomy" id="1803190"/>
    <lineage>
        <taxon>Bacteria</taxon>
        <taxon>Bacillati</taxon>
        <taxon>Bacillota</taxon>
        <taxon>Bacilli</taxon>
        <taxon>Bacillales</taxon>
        <taxon>Paenibacillaceae</taxon>
        <taxon>Paenibacillus</taxon>
    </lineage>
</organism>
<name>A0A2W1LMV6_9BACL</name>
<dbReference type="SUPFAM" id="SSF53448">
    <property type="entry name" value="Nucleotide-diphospho-sugar transferases"/>
    <property type="match status" value="1"/>
</dbReference>
<feature type="domain" description="Glucose-1-phosphate adenylyltransferase/Bifunctional protein GlmU-like C-terminal hexapeptide" evidence="4">
    <location>
        <begin position="282"/>
        <end position="350"/>
    </location>
</feature>
<dbReference type="EMBL" id="QKRB01000041">
    <property type="protein sequence ID" value="PZD96322.1"/>
    <property type="molecule type" value="Genomic_DNA"/>
</dbReference>
<dbReference type="Gene3D" id="3.90.550.10">
    <property type="entry name" value="Spore Coat Polysaccharide Biosynthesis Protein SpsA, Chain A"/>
    <property type="match status" value="1"/>
</dbReference>
<accession>A0A2W1LMV6</accession>